<evidence type="ECO:0000256" key="2">
    <source>
        <dbReference type="ARBA" id="ARBA00022840"/>
    </source>
</evidence>
<protein>
    <recommendedName>
        <fullName evidence="4">Protein kinase domain-containing protein</fullName>
    </recommendedName>
</protein>
<dbReference type="PROSITE" id="PS00107">
    <property type="entry name" value="PROTEIN_KINASE_ATP"/>
    <property type="match status" value="1"/>
</dbReference>
<sequence>MDFLYFLGKLEVIKHTQLKCMEKLGEGGFGSVFKGSWSMENGKVKTVAIKQMNYGVTSSNVFEDILKEAKTQFALNHPNVISIYGISYGPKQDLWLV</sequence>
<dbReference type="InterPro" id="IPR050198">
    <property type="entry name" value="Non-receptor_tyrosine_kinases"/>
</dbReference>
<dbReference type="PANTHER" id="PTHR24418">
    <property type="entry name" value="TYROSINE-PROTEIN KINASE"/>
    <property type="match status" value="1"/>
</dbReference>
<feature type="non-terminal residue" evidence="5">
    <location>
        <position position="97"/>
    </location>
</feature>
<gene>
    <name evidence="5" type="ORF">AFUS01_LOCUS41469</name>
</gene>
<dbReference type="Pfam" id="PF07714">
    <property type="entry name" value="PK_Tyr_Ser-Thr"/>
    <property type="match status" value="1"/>
</dbReference>
<reference evidence="5" key="1">
    <citation type="submission" date="2021-06" db="EMBL/GenBank/DDBJ databases">
        <authorList>
            <person name="Hodson N. C."/>
            <person name="Mongue J. A."/>
            <person name="Jaron S. K."/>
        </authorList>
    </citation>
    <scope>NUCLEOTIDE SEQUENCE</scope>
</reference>
<dbReference type="PROSITE" id="PS50011">
    <property type="entry name" value="PROTEIN_KINASE_DOM"/>
    <property type="match status" value="1"/>
</dbReference>
<dbReference type="GO" id="GO:0004672">
    <property type="term" value="F:protein kinase activity"/>
    <property type="evidence" value="ECO:0007669"/>
    <property type="project" value="InterPro"/>
</dbReference>
<keyword evidence="2 3" id="KW-0067">ATP-binding</keyword>
<keyword evidence="1 3" id="KW-0547">Nucleotide-binding</keyword>
<feature type="domain" description="Protein kinase" evidence="4">
    <location>
        <begin position="18"/>
        <end position="97"/>
    </location>
</feature>
<dbReference type="GO" id="GO:0002009">
    <property type="term" value="P:morphogenesis of an epithelium"/>
    <property type="evidence" value="ECO:0007669"/>
    <property type="project" value="UniProtKB-ARBA"/>
</dbReference>
<dbReference type="EMBL" id="CAJVCH010561804">
    <property type="protein sequence ID" value="CAG7831743.1"/>
    <property type="molecule type" value="Genomic_DNA"/>
</dbReference>
<evidence type="ECO:0000259" key="4">
    <source>
        <dbReference type="PROSITE" id="PS50011"/>
    </source>
</evidence>
<feature type="binding site" evidence="3">
    <location>
        <position position="50"/>
    </location>
    <ligand>
        <name>ATP</name>
        <dbReference type="ChEBI" id="CHEBI:30616"/>
    </ligand>
</feature>
<keyword evidence="6" id="KW-1185">Reference proteome</keyword>
<evidence type="ECO:0000256" key="1">
    <source>
        <dbReference type="ARBA" id="ARBA00022741"/>
    </source>
</evidence>
<evidence type="ECO:0000313" key="6">
    <source>
        <dbReference type="Proteomes" id="UP000708208"/>
    </source>
</evidence>
<evidence type="ECO:0000256" key="3">
    <source>
        <dbReference type="PROSITE-ProRule" id="PRU10141"/>
    </source>
</evidence>
<name>A0A8J2LH85_9HEXA</name>
<proteinExistence type="predicted"/>
<dbReference type="InterPro" id="IPR001245">
    <property type="entry name" value="Ser-Thr/Tyr_kinase_cat_dom"/>
</dbReference>
<dbReference type="AlphaFoldDB" id="A0A8J2LH85"/>
<accession>A0A8J2LH85</accession>
<dbReference type="OrthoDB" id="7700243at2759"/>
<dbReference type="Proteomes" id="UP000708208">
    <property type="component" value="Unassembled WGS sequence"/>
</dbReference>
<evidence type="ECO:0000313" key="5">
    <source>
        <dbReference type="EMBL" id="CAG7831743.1"/>
    </source>
</evidence>
<comment type="caution">
    <text evidence="5">The sequence shown here is derived from an EMBL/GenBank/DDBJ whole genome shotgun (WGS) entry which is preliminary data.</text>
</comment>
<dbReference type="InterPro" id="IPR000719">
    <property type="entry name" value="Prot_kinase_dom"/>
</dbReference>
<dbReference type="GO" id="GO:0005524">
    <property type="term" value="F:ATP binding"/>
    <property type="evidence" value="ECO:0007669"/>
    <property type="project" value="UniProtKB-UniRule"/>
</dbReference>
<organism evidence="5 6">
    <name type="scientific">Allacma fusca</name>
    <dbReference type="NCBI Taxonomy" id="39272"/>
    <lineage>
        <taxon>Eukaryota</taxon>
        <taxon>Metazoa</taxon>
        <taxon>Ecdysozoa</taxon>
        <taxon>Arthropoda</taxon>
        <taxon>Hexapoda</taxon>
        <taxon>Collembola</taxon>
        <taxon>Symphypleona</taxon>
        <taxon>Sminthuridae</taxon>
        <taxon>Allacma</taxon>
    </lineage>
</organism>
<dbReference type="InterPro" id="IPR017441">
    <property type="entry name" value="Protein_kinase_ATP_BS"/>
</dbReference>